<keyword evidence="3" id="KW-0813">Transport</keyword>
<feature type="transmembrane region" description="Helical" evidence="8">
    <location>
        <begin position="201"/>
        <end position="223"/>
    </location>
</feature>
<dbReference type="PANTHER" id="PTHR21716">
    <property type="entry name" value="TRANSMEMBRANE PROTEIN"/>
    <property type="match status" value="1"/>
</dbReference>
<dbReference type="EMBL" id="FXSZ01000005">
    <property type="protein sequence ID" value="SMO65958.1"/>
    <property type="molecule type" value="Genomic_DNA"/>
</dbReference>
<evidence type="ECO:0000256" key="4">
    <source>
        <dbReference type="ARBA" id="ARBA00022475"/>
    </source>
</evidence>
<evidence type="ECO:0000256" key="1">
    <source>
        <dbReference type="ARBA" id="ARBA00004651"/>
    </source>
</evidence>
<evidence type="ECO:0000256" key="8">
    <source>
        <dbReference type="SAM" id="Phobius"/>
    </source>
</evidence>
<reference evidence="9 10" key="1">
    <citation type="submission" date="2017-05" db="EMBL/GenBank/DDBJ databases">
        <authorList>
            <person name="Varghese N."/>
            <person name="Submissions S."/>
        </authorList>
    </citation>
    <scope>NUCLEOTIDE SEQUENCE [LARGE SCALE GENOMIC DNA]</scope>
    <source>
        <strain evidence="9 10">DSM 21342</strain>
    </source>
</reference>
<evidence type="ECO:0000256" key="7">
    <source>
        <dbReference type="ARBA" id="ARBA00023136"/>
    </source>
</evidence>
<keyword evidence="10" id="KW-1185">Reference proteome</keyword>
<dbReference type="Pfam" id="PF01594">
    <property type="entry name" value="AI-2E_transport"/>
    <property type="match status" value="1"/>
</dbReference>
<dbReference type="AlphaFoldDB" id="A0A521D2P4"/>
<comment type="subcellular location">
    <subcellularLocation>
        <location evidence="1">Cell membrane</location>
        <topology evidence="1">Multi-pass membrane protein</topology>
    </subcellularLocation>
</comment>
<name>A0A521D2P4_9SPHI</name>
<dbReference type="InterPro" id="IPR002549">
    <property type="entry name" value="AI-2E-like"/>
</dbReference>
<feature type="transmembrane region" description="Helical" evidence="8">
    <location>
        <begin position="146"/>
        <end position="166"/>
    </location>
</feature>
<evidence type="ECO:0000256" key="2">
    <source>
        <dbReference type="ARBA" id="ARBA00009773"/>
    </source>
</evidence>
<proteinExistence type="inferred from homology"/>
<organism evidence="9 10">
    <name type="scientific">Solitalea koreensis</name>
    <dbReference type="NCBI Taxonomy" id="543615"/>
    <lineage>
        <taxon>Bacteria</taxon>
        <taxon>Pseudomonadati</taxon>
        <taxon>Bacteroidota</taxon>
        <taxon>Sphingobacteriia</taxon>
        <taxon>Sphingobacteriales</taxon>
        <taxon>Sphingobacteriaceae</taxon>
        <taxon>Solitalea</taxon>
    </lineage>
</organism>
<dbReference type="GO" id="GO:0005886">
    <property type="term" value="C:plasma membrane"/>
    <property type="evidence" value="ECO:0007669"/>
    <property type="project" value="UniProtKB-SubCell"/>
</dbReference>
<keyword evidence="6 8" id="KW-1133">Transmembrane helix</keyword>
<protein>
    <submittedName>
        <fullName evidence="9">Predicted PurR-regulated permease PerM</fullName>
    </submittedName>
</protein>
<gene>
    <name evidence="9" type="ORF">SAMN06265350_105206</name>
</gene>
<dbReference type="OrthoDB" id="9793390at2"/>
<feature type="transmembrane region" description="Helical" evidence="8">
    <location>
        <begin position="31"/>
        <end position="49"/>
    </location>
</feature>
<evidence type="ECO:0000313" key="9">
    <source>
        <dbReference type="EMBL" id="SMO65958.1"/>
    </source>
</evidence>
<keyword evidence="4" id="KW-1003">Cell membrane</keyword>
<comment type="similarity">
    <text evidence="2">Belongs to the autoinducer-2 exporter (AI-2E) (TC 2.A.86) family.</text>
</comment>
<evidence type="ECO:0000256" key="3">
    <source>
        <dbReference type="ARBA" id="ARBA00022448"/>
    </source>
</evidence>
<feature type="transmembrane region" description="Helical" evidence="8">
    <location>
        <begin position="264"/>
        <end position="286"/>
    </location>
</feature>
<sequence>MYRGNITFSLLLKYLQIILLSGFILYWGKDLFVPLCFGFLIAMILYPACKWLEEKKCPRSLAITLLLSILSLLSVLLIWILILEIQTFQKDLPELIKKIELLTTDLQRWLTVYWNIPIDKQSNWFENVFSSITKDAGSLLGGTISITIKMLFLMFITPVFTVLFLFNRGTFVKVLELMVGESLHKKLHEVLDKIIKTYFNYIKGMIAVYLIVGVLNSFGLLLLGIEHAILFGMLTAVMTIVPYVGIIISALLPISVAWLSSDSIWLPIGVIAVFGFVQYLEANLIFPMVVGAQLNINTWASIIAIIIGGILWGVSGMVLSLPFLAILKLASDNLEELKPLNILISR</sequence>
<feature type="transmembrane region" description="Helical" evidence="8">
    <location>
        <begin position="298"/>
        <end position="327"/>
    </location>
</feature>
<dbReference type="Proteomes" id="UP000315971">
    <property type="component" value="Unassembled WGS sequence"/>
</dbReference>
<evidence type="ECO:0000256" key="5">
    <source>
        <dbReference type="ARBA" id="ARBA00022692"/>
    </source>
</evidence>
<feature type="transmembrane region" description="Helical" evidence="8">
    <location>
        <begin position="61"/>
        <end position="82"/>
    </location>
</feature>
<dbReference type="PANTHER" id="PTHR21716:SF53">
    <property type="entry name" value="PERMEASE PERM-RELATED"/>
    <property type="match status" value="1"/>
</dbReference>
<feature type="transmembrane region" description="Helical" evidence="8">
    <location>
        <begin position="7"/>
        <end position="25"/>
    </location>
</feature>
<evidence type="ECO:0000313" key="10">
    <source>
        <dbReference type="Proteomes" id="UP000315971"/>
    </source>
</evidence>
<evidence type="ECO:0000256" key="6">
    <source>
        <dbReference type="ARBA" id="ARBA00022989"/>
    </source>
</evidence>
<dbReference type="GO" id="GO:0055085">
    <property type="term" value="P:transmembrane transport"/>
    <property type="evidence" value="ECO:0007669"/>
    <property type="project" value="TreeGrafter"/>
</dbReference>
<keyword evidence="7 8" id="KW-0472">Membrane</keyword>
<keyword evidence="5 8" id="KW-0812">Transmembrane</keyword>
<feature type="transmembrane region" description="Helical" evidence="8">
    <location>
        <begin position="229"/>
        <end position="252"/>
    </location>
</feature>
<accession>A0A521D2P4</accession>